<dbReference type="RefSeq" id="WP_196104371.1">
    <property type="nucleotide sequence ID" value="NZ_CP064942.1"/>
</dbReference>
<dbReference type="Proteomes" id="UP000594800">
    <property type="component" value="Chromosome"/>
</dbReference>
<feature type="domain" description="Hedgehog/Intein (Hint)" evidence="2">
    <location>
        <begin position="152"/>
        <end position="293"/>
    </location>
</feature>
<protein>
    <submittedName>
        <fullName evidence="3">Hint domain-containing protein</fullName>
    </submittedName>
</protein>
<reference evidence="3 4" key="1">
    <citation type="submission" date="2020-11" db="EMBL/GenBank/DDBJ databases">
        <title>Description of Pontivivens ytuae sp. nov. isolated from deep sea sediment of Mariana Trench.</title>
        <authorList>
            <person name="Wang Z."/>
            <person name="Sun Q.-L."/>
            <person name="Xu X.-D."/>
            <person name="Tang Y.-Z."/>
            <person name="Zhang J."/>
        </authorList>
    </citation>
    <scope>NUCLEOTIDE SEQUENCE [LARGE SCALE GENOMIC DNA]</scope>
    <source>
        <strain evidence="3 4">MT2928</strain>
    </source>
</reference>
<dbReference type="EMBL" id="CP064942">
    <property type="protein sequence ID" value="QPH55172.1"/>
    <property type="molecule type" value="Genomic_DNA"/>
</dbReference>
<accession>A0A7S9LTS3</accession>
<dbReference type="Gene3D" id="2.170.16.10">
    <property type="entry name" value="Hedgehog/Intein (Hint) domain"/>
    <property type="match status" value="1"/>
</dbReference>
<evidence type="ECO:0000256" key="1">
    <source>
        <dbReference type="SAM" id="MobiDB-lite"/>
    </source>
</evidence>
<sequence length="336" mass="35641">MAVFRIGIIQFDDLSPAFSTTNTTGSGIPNQSFTVNGNASPITLFIDDDDSDFDDGFIDPPGNSTNNNNQLVAEPVTINGTEYGPAASGGTPEDQVELEFAFTTDDGQVFYVVRINGVNVGLTGPTLPQAGQSFTVDSASDGEDEPYANLACFVSGTPIDTPAGARAIEEIRPGDPVLTYDSGPMAVREVAQRTLSVAELLAHPHLRPIRFEAGMIGNARPLLVSPQHRVLLRGPRAELLFGEAEVLAAATSLVDGRQVTRAALTGPVTYHHLIFDAHQLVLSDGAVSESLDPNGAAAQDPAVTEFHALFGPIPRPDPGLVRPSLTRREARMLMRG</sequence>
<name>A0A7S9LTS3_9RHOB</name>
<dbReference type="SUPFAM" id="SSF51294">
    <property type="entry name" value="Hedgehog/intein (Hint) domain"/>
    <property type="match status" value="1"/>
</dbReference>
<organism evidence="3 4">
    <name type="scientific">Pontivivens ytuae</name>
    <dbReference type="NCBI Taxonomy" id="2789856"/>
    <lineage>
        <taxon>Bacteria</taxon>
        <taxon>Pseudomonadati</taxon>
        <taxon>Pseudomonadota</taxon>
        <taxon>Alphaproteobacteria</taxon>
        <taxon>Rhodobacterales</taxon>
        <taxon>Paracoccaceae</taxon>
        <taxon>Pontivivens</taxon>
    </lineage>
</organism>
<dbReference type="KEGG" id="poz:I0K15_05355"/>
<gene>
    <name evidence="3" type="ORF">I0K15_05355</name>
</gene>
<keyword evidence="4" id="KW-1185">Reference proteome</keyword>
<proteinExistence type="predicted"/>
<dbReference type="InterPro" id="IPR028992">
    <property type="entry name" value="Hedgehog/Intein_dom"/>
</dbReference>
<evidence type="ECO:0000259" key="2">
    <source>
        <dbReference type="Pfam" id="PF13403"/>
    </source>
</evidence>
<dbReference type="InterPro" id="IPR036844">
    <property type="entry name" value="Hint_dom_sf"/>
</dbReference>
<dbReference type="AlphaFoldDB" id="A0A7S9LTS3"/>
<dbReference type="Pfam" id="PF13403">
    <property type="entry name" value="Hint_2"/>
    <property type="match status" value="1"/>
</dbReference>
<feature type="region of interest" description="Disordered" evidence="1">
    <location>
        <begin position="50"/>
        <end position="70"/>
    </location>
</feature>
<evidence type="ECO:0000313" key="4">
    <source>
        <dbReference type="Proteomes" id="UP000594800"/>
    </source>
</evidence>
<evidence type="ECO:0000313" key="3">
    <source>
        <dbReference type="EMBL" id="QPH55172.1"/>
    </source>
</evidence>